<reference evidence="1 2" key="1">
    <citation type="submission" date="2016-10" db="EMBL/GenBank/DDBJ databases">
        <authorList>
            <person name="Varghese N."/>
            <person name="Submissions S."/>
        </authorList>
    </citation>
    <scope>NUCLEOTIDE SEQUENCE [LARGE SCALE GENOMIC DNA]</scope>
    <source>
        <strain evidence="1 2">DSM 13796</strain>
    </source>
</reference>
<sequence>MQQAIYEMYGIQPTSFSDIFGYDGFSQGHLLYTIIPASSFSEEEARELFEMGQHLIAKGDKEAGLFLQNKEGKLISEWQDEKFMLCRHMAHSNKSFSTLGEELALFHERGKMMYGGQEKIHRSRFGNWKELWATRHDQMEKFWILKVRDHPNDEMDKRLIESFPYYSGLTENAIQYLVDTEIDDLPRAFDTATVCHHRFTKEIWSTEKFVKFPMDWVYDHPSRDLSEYIRTIYFQEPETFQASMYAFLEKYERKTPLSSFAWRLLYARLLCPLHYFELVEGFYSTNNEDLKEQYRKELEDMLHTSGNYESFLGEFYRLLGISTKRYYIPEIPWLSS</sequence>
<dbReference type="NCBIfam" id="TIGR02905">
    <property type="entry name" value="spore_yutH"/>
    <property type="match status" value="1"/>
</dbReference>
<dbReference type="Proteomes" id="UP000182762">
    <property type="component" value="Unassembled WGS sequence"/>
</dbReference>
<dbReference type="Gene3D" id="3.90.1200.10">
    <property type="match status" value="1"/>
</dbReference>
<dbReference type="SUPFAM" id="SSF56112">
    <property type="entry name" value="Protein kinase-like (PK-like)"/>
    <property type="match status" value="1"/>
</dbReference>
<dbReference type="GeneID" id="93711119"/>
<evidence type="ECO:0000313" key="1">
    <source>
        <dbReference type="EMBL" id="SFQ62990.1"/>
    </source>
</evidence>
<accession>A0A1I6A2X7</accession>
<protein>
    <submittedName>
        <fullName evidence="1">Spore coat protein YutH</fullName>
    </submittedName>
</protein>
<organism evidence="1 2">
    <name type="scientific">Priestia endophytica DSM 13796</name>
    <dbReference type="NCBI Taxonomy" id="1121089"/>
    <lineage>
        <taxon>Bacteria</taxon>
        <taxon>Bacillati</taxon>
        <taxon>Bacillota</taxon>
        <taxon>Bacilli</taxon>
        <taxon>Bacillales</taxon>
        <taxon>Bacillaceae</taxon>
        <taxon>Priestia</taxon>
    </lineage>
</organism>
<dbReference type="InterPro" id="IPR014254">
    <property type="entry name" value="Spore_coat_YutH"/>
</dbReference>
<dbReference type="RefSeq" id="WP_061804601.1">
    <property type="nucleotide sequence ID" value="NZ_FOXX01000005.1"/>
</dbReference>
<name>A0A1I6A2X7_9BACI</name>
<proteinExistence type="predicted"/>
<comment type="caution">
    <text evidence="1">The sequence shown here is derived from an EMBL/GenBank/DDBJ whole genome shotgun (WGS) entry which is preliminary data.</text>
</comment>
<evidence type="ECO:0000313" key="2">
    <source>
        <dbReference type="Proteomes" id="UP000182762"/>
    </source>
</evidence>
<dbReference type="EMBL" id="FOXX01000005">
    <property type="protein sequence ID" value="SFQ62990.1"/>
    <property type="molecule type" value="Genomic_DNA"/>
</dbReference>
<keyword evidence="2" id="KW-1185">Reference proteome</keyword>
<dbReference type="InterPro" id="IPR011009">
    <property type="entry name" value="Kinase-like_dom_sf"/>
</dbReference>
<keyword evidence="1" id="KW-0946">Virion</keyword>
<dbReference type="PANTHER" id="PTHR39179">
    <property type="entry name" value="SPORE COAT PROTEIN I"/>
    <property type="match status" value="1"/>
</dbReference>
<dbReference type="InterPro" id="IPR047175">
    <property type="entry name" value="CotS-like"/>
</dbReference>
<keyword evidence="1" id="KW-0167">Capsid protein</keyword>
<gene>
    <name evidence="1" type="ORF">SAMN02745910_02469</name>
</gene>
<dbReference type="PANTHER" id="PTHR39179:SF2">
    <property type="entry name" value="ENDOSPORE COAT-ASSOCIATED PROTEIN YUTH"/>
    <property type="match status" value="1"/>
</dbReference>